<sequence>VIGNRQFARLQDERFRHVTTQINRDMDIVSLKDATFDIGLVCVALLELIDGCFLIAKSL</sequence>
<organism evidence="1">
    <name type="scientific">marine metagenome</name>
    <dbReference type="NCBI Taxonomy" id="408172"/>
    <lineage>
        <taxon>unclassified sequences</taxon>
        <taxon>metagenomes</taxon>
        <taxon>ecological metagenomes</taxon>
    </lineage>
</organism>
<reference evidence="1" key="1">
    <citation type="submission" date="2018-05" db="EMBL/GenBank/DDBJ databases">
        <authorList>
            <person name="Lanie J.A."/>
            <person name="Ng W.-L."/>
            <person name="Kazmierczak K.M."/>
            <person name="Andrzejewski T.M."/>
            <person name="Davidsen T.M."/>
            <person name="Wayne K.J."/>
            <person name="Tettelin H."/>
            <person name="Glass J.I."/>
            <person name="Rusch D."/>
            <person name="Podicherti R."/>
            <person name="Tsui H.-C.T."/>
            <person name="Winkler M.E."/>
        </authorList>
    </citation>
    <scope>NUCLEOTIDE SEQUENCE</scope>
</reference>
<proteinExistence type="predicted"/>
<evidence type="ECO:0000313" key="1">
    <source>
        <dbReference type="EMBL" id="SVB18400.1"/>
    </source>
</evidence>
<protein>
    <submittedName>
        <fullName evidence="1">Uncharacterized protein</fullName>
    </submittedName>
</protein>
<accession>A0A382BX82</accession>
<dbReference type="AlphaFoldDB" id="A0A382BX82"/>
<gene>
    <name evidence="1" type="ORF">METZ01_LOCUS171254</name>
</gene>
<name>A0A382BX82_9ZZZZ</name>
<feature type="non-terminal residue" evidence="1">
    <location>
        <position position="1"/>
    </location>
</feature>
<dbReference type="EMBL" id="UINC01031795">
    <property type="protein sequence ID" value="SVB18400.1"/>
    <property type="molecule type" value="Genomic_DNA"/>
</dbReference>